<gene>
    <name evidence="3" type="ORF">GMA10_10250</name>
</gene>
<feature type="domain" description="DJ-1/PfpI" evidence="2">
    <location>
        <begin position="5"/>
        <end position="176"/>
    </location>
</feature>
<dbReference type="NCBIfam" id="TIGR01382">
    <property type="entry name" value="PfpI"/>
    <property type="match status" value="1"/>
</dbReference>
<dbReference type="PROSITE" id="PS51276">
    <property type="entry name" value="PEPTIDASE_C56_PFPI"/>
    <property type="match status" value="1"/>
</dbReference>
<dbReference type="GO" id="GO:0008233">
    <property type="term" value="F:peptidase activity"/>
    <property type="evidence" value="ECO:0007669"/>
    <property type="project" value="UniProtKB-KW"/>
</dbReference>
<dbReference type="Gene3D" id="3.40.50.880">
    <property type="match status" value="1"/>
</dbReference>
<dbReference type="InterPro" id="IPR029062">
    <property type="entry name" value="Class_I_gatase-like"/>
</dbReference>
<evidence type="ECO:0000256" key="1">
    <source>
        <dbReference type="ARBA" id="ARBA00008542"/>
    </source>
</evidence>
<name>A0A7K1LK63_9MICC</name>
<keyword evidence="3" id="KW-0645">Protease</keyword>
<protein>
    <submittedName>
        <fullName evidence="3">DJ-1/PfpI/YhbO family deglycase/protease</fullName>
    </submittedName>
</protein>
<dbReference type="InterPro" id="IPR006286">
    <property type="entry name" value="C56_PfpI-like"/>
</dbReference>
<dbReference type="PANTHER" id="PTHR42733">
    <property type="entry name" value="DJ-1 PROTEIN"/>
    <property type="match status" value="1"/>
</dbReference>
<dbReference type="Proteomes" id="UP000462152">
    <property type="component" value="Unassembled WGS sequence"/>
</dbReference>
<organism evidence="3 4">
    <name type="scientific">Rothia koreensis</name>
    <dbReference type="NCBI Taxonomy" id="592378"/>
    <lineage>
        <taxon>Bacteria</taxon>
        <taxon>Bacillati</taxon>
        <taxon>Actinomycetota</taxon>
        <taxon>Actinomycetes</taxon>
        <taxon>Micrococcales</taxon>
        <taxon>Micrococcaceae</taxon>
        <taxon>Rothia</taxon>
    </lineage>
</organism>
<sequence>MSDPKKILVIATSYGVETDELIKPKEYLEENGHRVTVATPENESIQTLVMDHDSGALVPSDALLSETQAGEFDLLIVPGGTINADALRQEDHAQRLVKAFATAGKPIAAICHAPWLIVEADLVVGKTLTSFPSLRTDVNNAGGAWVDKPVVVDETNGFALITSRTPEDMEQFTAAISGQLN</sequence>
<dbReference type="InterPro" id="IPR002818">
    <property type="entry name" value="DJ-1/PfpI"/>
</dbReference>
<dbReference type="EMBL" id="WOGT01000006">
    <property type="protein sequence ID" value="MUN55588.1"/>
    <property type="molecule type" value="Genomic_DNA"/>
</dbReference>
<proteinExistence type="inferred from homology"/>
<dbReference type="OrthoDB" id="9792284at2"/>
<dbReference type="CDD" id="cd03134">
    <property type="entry name" value="GATase1_PfpI_like"/>
    <property type="match status" value="1"/>
</dbReference>
<dbReference type="GO" id="GO:0006508">
    <property type="term" value="P:proteolysis"/>
    <property type="evidence" value="ECO:0007669"/>
    <property type="project" value="UniProtKB-KW"/>
</dbReference>
<comment type="caution">
    <text evidence="3">The sequence shown here is derived from an EMBL/GenBank/DDBJ whole genome shotgun (WGS) entry which is preliminary data.</text>
</comment>
<dbReference type="SUPFAM" id="SSF52317">
    <property type="entry name" value="Class I glutamine amidotransferase-like"/>
    <property type="match status" value="1"/>
</dbReference>
<dbReference type="Pfam" id="PF01965">
    <property type="entry name" value="DJ-1_PfpI"/>
    <property type="match status" value="1"/>
</dbReference>
<comment type="similarity">
    <text evidence="1">Belongs to the peptidase C56 family.</text>
</comment>
<accession>A0A7K1LK63</accession>
<dbReference type="PANTHER" id="PTHR42733:SF12">
    <property type="entry name" value="PROTEINASE"/>
    <property type="match status" value="1"/>
</dbReference>
<keyword evidence="4" id="KW-1185">Reference proteome</keyword>
<evidence type="ECO:0000313" key="4">
    <source>
        <dbReference type="Proteomes" id="UP000462152"/>
    </source>
</evidence>
<dbReference type="AlphaFoldDB" id="A0A7K1LK63"/>
<evidence type="ECO:0000259" key="2">
    <source>
        <dbReference type="Pfam" id="PF01965"/>
    </source>
</evidence>
<dbReference type="RefSeq" id="WP_129316300.1">
    <property type="nucleotide sequence ID" value="NZ_CP197643.1"/>
</dbReference>
<reference evidence="3 4" key="1">
    <citation type="submission" date="2019-12" db="EMBL/GenBank/DDBJ databases">
        <authorList>
            <person name="Li J."/>
            <person name="Shi Y."/>
            <person name="Xu G."/>
            <person name="Xiao D."/>
            <person name="Ran X."/>
        </authorList>
    </citation>
    <scope>NUCLEOTIDE SEQUENCE [LARGE SCALE GENOMIC DNA]</scope>
    <source>
        <strain evidence="3 4">JCM 15915</strain>
    </source>
</reference>
<keyword evidence="3" id="KW-0378">Hydrolase</keyword>
<evidence type="ECO:0000313" key="3">
    <source>
        <dbReference type="EMBL" id="MUN55588.1"/>
    </source>
</evidence>